<gene>
    <name evidence="3" type="primary">fae</name>
    <name evidence="3" type="ORF">ACFQ4G_10005</name>
</gene>
<feature type="domain" description="Formaldehyde-activating enzyme" evidence="2">
    <location>
        <begin position="9"/>
        <end position="166"/>
    </location>
</feature>
<evidence type="ECO:0000313" key="3">
    <source>
        <dbReference type="EMBL" id="MFD1301918.1"/>
    </source>
</evidence>
<keyword evidence="1" id="KW-0456">Lyase</keyword>
<dbReference type="NCBIfam" id="TIGR03126">
    <property type="entry name" value="one_C_fae"/>
    <property type="match status" value="1"/>
</dbReference>
<dbReference type="EMBL" id="JBHTND010000011">
    <property type="protein sequence ID" value="MFD1301918.1"/>
    <property type="molecule type" value="Genomic_DNA"/>
</dbReference>
<dbReference type="Pfam" id="PF08714">
    <property type="entry name" value="Fae"/>
    <property type="match status" value="1"/>
</dbReference>
<dbReference type="SUPFAM" id="SSF54211">
    <property type="entry name" value="Ribosomal protein S5 domain 2-like"/>
    <property type="match status" value="1"/>
</dbReference>
<dbReference type="RefSeq" id="WP_238202315.1">
    <property type="nucleotide sequence ID" value="NZ_JBHTND010000011.1"/>
</dbReference>
<sequence length="170" mass="18020">MAKINKVLVGEALVGDGNEVAHIDLIIGPRGSPAEAAFCNGLVNNKHGFTSLLAVIAPNLPCKPNTLMFNKVTINDARQAVQMFGPAQHGVAKAVQDCVAEGTIPADEADDLFILVGVFIHWEAADDAKIQKYNYDAVKLSIERAVKGEPTAATVTEQRNSASHPFASNA</sequence>
<evidence type="ECO:0000256" key="1">
    <source>
        <dbReference type="ARBA" id="ARBA00023239"/>
    </source>
</evidence>
<accession>A0ABW3X076</accession>
<protein>
    <submittedName>
        <fullName evidence="3">Formaldehyde-activating enzyme</fullName>
    </submittedName>
</protein>
<keyword evidence="4" id="KW-1185">Reference proteome</keyword>
<evidence type="ECO:0000313" key="4">
    <source>
        <dbReference type="Proteomes" id="UP001597176"/>
    </source>
</evidence>
<evidence type="ECO:0000259" key="2">
    <source>
        <dbReference type="Pfam" id="PF08714"/>
    </source>
</evidence>
<reference evidence="4" key="1">
    <citation type="journal article" date="2019" name="Int. J. Syst. Evol. Microbiol.">
        <title>The Global Catalogue of Microorganisms (GCM) 10K type strain sequencing project: providing services to taxonomists for standard genome sequencing and annotation.</title>
        <authorList>
            <consortium name="The Broad Institute Genomics Platform"/>
            <consortium name="The Broad Institute Genome Sequencing Center for Infectious Disease"/>
            <person name="Wu L."/>
            <person name="Ma J."/>
        </authorList>
    </citation>
    <scope>NUCLEOTIDE SEQUENCE [LARGE SCALE GENOMIC DNA]</scope>
    <source>
        <strain evidence="4">CCUG 56108</strain>
    </source>
</reference>
<comment type="caution">
    <text evidence="3">The sequence shown here is derived from an EMBL/GenBank/DDBJ whole genome shotgun (WGS) entry which is preliminary data.</text>
</comment>
<organism evidence="3 4">
    <name type="scientific">Methylobacterium marchantiae</name>
    <dbReference type="NCBI Taxonomy" id="600331"/>
    <lineage>
        <taxon>Bacteria</taxon>
        <taxon>Pseudomonadati</taxon>
        <taxon>Pseudomonadota</taxon>
        <taxon>Alphaproteobacteria</taxon>
        <taxon>Hyphomicrobiales</taxon>
        <taxon>Methylobacteriaceae</taxon>
        <taxon>Methylobacterium</taxon>
    </lineage>
</organism>
<dbReference type="InterPro" id="IPR020568">
    <property type="entry name" value="Ribosomal_Su5_D2-typ_SF"/>
</dbReference>
<proteinExistence type="predicted"/>
<dbReference type="Proteomes" id="UP001597176">
    <property type="component" value="Unassembled WGS sequence"/>
</dbReference>
<dbReference type="InterPro" id="IPR037075">
    <property type="entry name" value="HCHO-activating_enzyme_sf"/>
</dbReference>
<dbReference type="InterPro" id="IPR014826">
    <property type="entry name" value="HCHO-activating_enzyme"/>
</dbReference>
<name>A0ABW3X076_9HYPH</name>
<dbReference type="Gene3D" id="3.30.230.60">
    <property type="entry name" value="Formaldehyde-activating enzyme"/>
    <property type="match status" value="1"/>
</dbReference>